<keyword evidence="2" id="KW-1185">Reference proteome</keyword>
<dbReference type="EMBL" id="BPVZ01000207">
    <property type="protein sequence ID" value="GKV46382.1"/>
    <property type="molecule type" value="Genomic_DNA"/>
</dbReference>
<comment type="caution">
    <text evidence="1">The sequence shown here is derived from an EMBL/GenBank/DDBJ whole genome shotgun (WGS) entry which is preliminary data.</text>
</comment>
<proteinExistence type="predicted"/>
<dbReference type="AlphaFoldDB" id="A0AAV5MAB0"/>
<gene>
    <name evidence="1" type="ORF">SLEP1_g53368</name>
</gene>
<name>A0AAV5MAB0_9ROSI</name>
<sequence length="98" mass="10972">MNSPSFLFNNKIWGLRIVPLNPENPESAQLFSPVRRLPCGCEVFGLFLSRELLPPKSRQLPCSPGAGSIGRKKKRGIPVCASFSKAEFYPISSWNLYM</sequence>
<organism evidence="1 2">
    <name type="scientific">Rubroshorea leprosula</name>
    <dbReference type="NCBI Taxonomy" id="152421"/>
    <lineage>
        <taxon>Eukaryota</taxon>
        <taxon>Viridiplantae</taxon>
        <taxon>Streptophyta</taxon>
        <taxon>Embryophyta</taxon>
        <taxon>Tracheophyta</taxon>
        <taxon>Spermatophyta</taxon>
        <taxon>Magnoliopsida</taxon>
        <taxon>eudicotyledons</taxon>
        <taxon>Gunneridae</taxon>
        <taxon>Pentapetalae</taxon>
        <taxon>rosids</taxon>
        <taxon>malvids</taxon>
        <taxon>Malvales</taxon>
        <taxon>Dipterocarpaceae</taxon>
        <taxon>Rubroshorea</taxon>
    </lineage>
</organism>
<reference evidence="1 2" key="1">
    <citation type="journal article" date="2021" name="Commun. Biol.">
        <title>The genome of Shorea leprosula (Dipterocarpaceae) highlights the ecological relevance of drought in aseasonal tropical rainforests.</title>
        <authorList>
            <person name="Ng K.K.S."/>
            <person name="Kobayashi M.J."/>
            <person name="Fawcett J.A."/>
            <person name="Hatakeyama M."/>
            <person name="Paape T."/>
            <person name="Ng C.H."/>
            <person name="Ang C.C."/>
            <person name="Tnah L.H."/>
            <person name="Lee C.T."/>
            <person name="Nishiyama T."/>
            <person name="Sese J."/>
            <person name="O'Brien M.J."/>
            <person name="Copetti D."/>
            <person name="Mohd Noor M.I."/>
            <person name="Ong R.C."/>
            <person name="Putra M."/>
            <person name="Sireger I.Z."/>
            <person name="Indrioko S."/>
            <person name="Kosugi Y."/>
            <person name="Izuno A."/>
            <person name="Isagi Y."/>
            <person name="Lee S.L."/>
            <person name="Shimizu K.K."/>
        </authorList>
    </citation>
    <scope>NUCLEOTIDE SEQUENCE [LARGE SCALE GENOMIC DNA]</scope>
    <source>
        <strain evidence="1">214</strain>
    </source>
</reference>
<protein>
    <submittedName>
        <fullName evidence="1">Uncharacterized protein</fullName>
    </submittedName>
</protein>
<evidence type="ECO:0000313" key="2">
    <source>
        <dbReference type="Proteomes" id="UP001054252"/>
    </source>
</evidence>
<accession>A0AAV5MAB0</accession>
<evidence type="ECO:0000313" key="1">
    <source>
        <dbReference type="EMBL" id="GKV46382.1"/>
    </source>
</evidence>
<dbReference type="Proteomes" id="UP001054252">
    <property type="component" value="Unassembled WGS sequence"/>
</dbReference>